<dbReference type="AlphaFoldDB" id="A0A0A1WKN3"/>
<reference evidence="2" key="2">
    <citation type="journal article" date="2015" name="Gigascience">
        <title>Reconstructing a comprehensive transcriptome assembly of a white-pupal translocated strain of the pest fruit fly Bactrocera cucurbitae.</title>
        <authorList>
            <person name="Sim S.B."/>
            <person name="Calla B."/>
            <person name="Hall B."/>
            <person name="DeRego T."/>
            <person name="Geib S.M."/>
        </authorList>
    </citation>
    <scope>NUCLEOTIDE SEQUENCE</scope>
</reference>
<name>A0A0A1WKN3_ZEUCU</name>
<reference evidence="2" key="1">
    <citation type="submission" date="2014-11" db="EMBL/GenBank/DDBJ databases">
        <authorList>
            <person name="Geib S."/>
        </authorList>
    </citation>
    <scope>NUCLEOTIDE SEQUENCE</scope>
</reference>
<dbReference type="EMBL" id="GBXI01015344">
    <property type="protein sequence ID" value="JAC98947.1"/>
    <property type="molecule type" value="Transcribed_RNA"/>
</dbReference>
<evidence type="ECO:0000256" key="1">
    <source>
        <dbReference type="SAM" id="SignalP"/>
    </source>
</evidence>
<feature type="chain" id="PRO_5001993915" evidence="1">
    <location>
        <begin position="30"/>
        <end position="312"/>
    </location>
</feature>
<organism evidence="2">
    <name type="scientific">Zeugodacus cucurbitae</name>
    <name type="common">Melon fruit fly</name>
    <name type="synonym">Bactrocera cucurbitae</name>
    <dbReference type="NCBI Taxonomy" id="28588"/>
    <lineage>
        <taxon>Eukaryota</taxon>
        <taxon>Metazoa</taxon>
        <taxon>Ecdysozoa</taxon>
        <taxon>Arthropoda</taxon>
        <taxon>Hexapoda</taxon>
        <taxon>Insecta</taxon>
        <taxon>Pterygota</taxon>
        <taxon>Neoptera</taxon>
        <taxon>Endopterygota</taxon>
        <taxon>Diptera</taxon>
        <taxon>Brachycera</taxon>
        <taxon>Muscomorpha</taxon>
        <taxon>Tephritoidea</taxon>
        <taxon>Tephritidae</taxon>
        <taxon>Zeugodacus</taxon>
        <taxon>Zeugodacus</taxon>
    </lineage>
</organism>
<evidence type="ECO:0000313" key="2">
    <source>
        <dbReference type="EMBL" id="JAC98947.1"/>
    </source>
</evidence>
<gene>
    <name evidence="2" type="primary">CMTA4</name>
    <name evidence="2" type="ORF">g.12531</name>
</gene>
<sequence>MKASAIVHAHNWPFVLLVSLILRCQNAHSATPERQRLKTLEYAYQYKSPAWSNTANTQHDDSVRLFKVQQQQQKYQPSKFNGIAQNYQNYRSTDHYERTLYAADKPQVYFKAYHQPQQDIGKIETEYQDTDGIYHVAKQKYVHQYSLPANTYRLPQHVSSQATRPPLAAQILYAREPLSQHESAIATNKHKNHSNQLLHAPKRQTEKGTHPAYNNQLPYPPSFISITTTTTTQSPTYNTREIGIETDLNKINYIPDVFAKRQHTSLLDSYIPSWVMVRMLQQHKRQQQKHKLPKFVATHTLAYPITKAYAQK</sequence>
<protein>
    <submittedName>
        <fullName evidence="2">Calmodulin-binding transcription activator 4</fullName>
    </submittedName>
</protein>
<proteinExistence type="predicted"/>
<accession>A0A0A1WKN3</accession>
<keyword evidence="1" id="KW-0732">Signal</keyword>
<feature type="signal peptide" evidence="1">
    <location>
        <begin position="1"/>
        <end position="29"/>
    </location>
</feature>